<protein>
    <submittedName>
        <fullName evidence="2">Uncharacterized protein</fullName>
    </submittedName>
</protein>
<dbReference type="RefSeq" id="WP_141998772.1">
    <property type="nucleotide sequence ID" value="NZ_VFML01000001.1"/>
</dbReference>
<keyword evidence="1" id="KW-1133">Transmembrane helix</keyword>
<dbReference type="Proteomes" id="UP000320876">
    <property type="component" value="Unassembled WGS sequence"/>
</dbReference>
<keyword evidence="1" id="KW-0812">Transmembrane</keyword>
<comment type="caution">
    <text evidence="2">The sequence shown here is derived from an EMBL/GenBank/DDBJ whole genome shotgun (WGS) entry which is preliminary data.</text>
</comment>
<dbReference type="EMBL" id="VFML01000001">
    <property type="protein sequence ID" value="TQJ03217.1"/>
    <property type="molecule type" value="Genomic_DNA"/>
</dbReference>
<evidence type="ECO:0000313" key="3">
    <source>
        <dbReference type="Proteomes" id="UP000320876"/>
    </source>
</evidence>
<feature type="transmembrane region" description="Helical" evidence="1">
    <location>
        <begin position="276"/>
        <end position="294"/>
    </location>
</feature>
<evidence type="ECO:0000256" key="1">
    <source>
        <dbReference type="SAM" id="Phobius"/>
    </source>
</evidence>
<feature type="transmembrane region" description="Helical" evidence="1">
    <location>
        <begin position="6"/>
        <end position="26"/>
    </location>
</feature>
<dbReference type="AlphaFoldDB" id="A0A542DJE3"/>
<evidence type="ECO:0000313" key="2">
    <source>
        <dbReference type="EMBL" id="TQJ03217.1"/>
    </source>
</evidence>
<proteinExistence type="predicted"/>
<name>A0A542DJE3_AMYCI</name>
<organism evidence="2 3">
    <name type="scientific">Amycolatopsis cihanbeyliensis</name>
    <dbReference type="NCBI Taxonomy" id="1128664"/>
    <lineage>
        <taxon>Bacteria</taxon>
        <taxon>Bacillati</taxon>
        <taxon>Actinomycetota</taxon>
        <taxon>Actinomycetes</taxon>
        <taxon>Pseudonocardiales</taxon>
        <taxon>Pseudonocardiaceae</taxon>
        <taxon>Amycolatopsis</taxon>
    </lineage>
</organism>
<gene>
    <name evidence="2" type="ORF">FB471_2969</name>
</gene>
<keyword evidence="1" id="KW-0472">Membrane</keyword>
<accession>A0A542DJE3</accession>
<reference evidence="2 3" key="1">
    <citation type="submission" date="2019-06" db="EMBL/GenBank/DDBJ databases">
        <title>Sequencing the genomes of 1000 actinobacteria strains.</title>
        <authorList>
            <person name="Klenk H.-P."/>
        </authorList>
    </citation>
    <scope>NUCLEOTIDE SEQUENCE [LARGE SCALE GENOMIC DNA]</scope>
    <source>
        <strain evidence="2 3">DSM 45679</strain>
    </source>
</reference>
<dbReference type="OrthoDB" id="3680052at2"/>
<keyword evidence="3" id="KW-1185">Reference proteome</keyword>
<sequence>MTDSWQFDLGLLVAILVAIVLLVLWLRRRSDKRGRDRRLAGLRAVAGQVGGQVRTGVSESTPRSAALRPPFVDRVDGGWIDTMSTVTKPAYEYALDVVRGRWPVRAAQAHYQKAPVTTPGPVIMAEYRIEIAISDCPPLKVSPVDRGEQELRHGPGQWSPVSLPQPFSDRLHAFADDQRFASAALNQDSLDWLAHYAGQFGTPLAIERDVLHMTWPGEIDPNRIMHQVDFLVGFLDRTPLRPGNPLAAYGPAGNSPAAQAAPGGQEWRRHLTPARLYQLAGFSAFVILVIVMFVT</sequence>